<dbReference type="EMBL" id="JACHJQ010000004">
    <property type="protein sequence ID" value="MBB4907762.1"/>
    <property type="molecule type" value="Genomic_DNA"/>
</dbReference>
<reference evidence="2 3" key="1">
    <citation type="submission" date="2020-08" db="EMBL/GenBank/DDBJ databases">
        <title>Genomic Encyclopedia of Type Strains, Phase III (KMG-III): the genomes of soil and plant-associated and newly described type strains.</title>
        <authorList>
            <person name="Whitman W."/>
        </authorList>
    </citation>
    <scope>NUCLEOTIDE SEQUENCE [LARGE SCALE GENOMIC DNA]</scope>
    <source>
        <strain evidence="2 3">CECT 8960</strain>
    </source>
</reference>
<dbReference type="Gene3D" id="3.40.630.30">
    <property type="match status" value="1"/>
</dbReference>
<keyword evidence="3" id="KW-1185">Reference proteome</keyword>
<dbReference type="AlphaFoldDB" id="A0A7W7Q6D3"/>
<feature type="domain" description="N-acetyltransferase" evidence="1">
    <location>
        <begin position="16"/>
        <end position="172"/>
    </location>
</feature>
<protein>
    <submittedName>
        <fullName evidence="2">RimJ/RimL family protein N-acetyltransferase</fullName>
    </submittedName>
</protein>
<accession>A0A7W7Q6D3</accession>
<dbReference type="InterPro" id="IPR000182">
    <property type="entry name" value="GNAT_dom"/>
</dbReference>
<dbReference type="Proteomes" id="UP000520767">
    <property type="component" value="Unassembled WGS sequence"/>
</dbReference>
<sequence>MIEAFQEQRTLVGERVRLVPLGPEHFDGEWAMLQDEESRRLTGTHETFTQAQVRTWLATVRQADDRADWAILDDSAFIGEVVLNDLDEDNRSVNFRIVLAAHAFGKGYGTEATRLAVRYAFEDAGLHRVHLEVFGHNPRARRVYEKCGFRVEGEHRDALWWDGEWHNACTMAVLSTD</sequence>
<dbReference type="InterPro" id="IPR016181">
    <property type="entry name" value="Acyl_CoA_acyltransferase"/>
</dbReference>
<dbReference type="GO" id="GO:0016747">
    <property type="term" value="F:acyltransferase activity, transferring groups other than amino-acyl groups"/>
    <property type="evidence" value="ECO:0007669"/>
    <property type="project" value="InterPro"/>
</dbReference>
<evidence type="ECO:0000259" key="1">
    <source>
        <dbReference type="PROSITE" id="PS51186"/>
    </source>
</evidence>
<dbReference type="Pfam" id="PF13302">
    <property type="entry name" value="Acetyltransf_3"/>
    <property type="match status" value="1"/>
</dbReference>
<evidence type="ECO:0000313" key="3">
    <source>
        <dbReference type="Proteomes" id="UP000520767"/>
    </source>
</evidence>
<dbReference type="SUPFAM" id="SSF55729">
    <property type="entry name" value="Acyl-CoA N-acyltransferases (Nat)"/>
    <property type="match status" value="1"/>
</dbReference>
<dbReference type="RefSeq" id="WP_184811914.1">
    <property type="nucleotide sequence ID" value="NZ_JACHJQ010000004.1"/>
</dbReference>
<keyword evidence="2" id="KW-0808">Transferase</keyword>
<name>A0A7W7Q6D3_9PSEU</name>
<dbReference type="PANTHER" id="PTHR43415:SF3">
    <property type="entry name" value="GNAT-FAMILY ACETYLTRANSFERASE"/>
    <property type="match status" value="1"/>
</dbReference>
<proteinExistence type="predicted"/>
<dbReference type="PANTHER" id="PTHR43415">
    <property type="entry name" value="SPERMIDINE N(1)-ACETYLTRANSFERASE"/>
    <property type="match status" value="1"/>
</dbReference>
<dbReference type="PROSITE" id="PS51186">
    <property type="entry name" value="GNAT"/>
    <property type="match status" value="1"/>
</dbReference>
<evidence type="ECO:0000313" key="2">
    <source>
        <dbReference type="EMBL" id="MBB4907762.1"/>
    </source>
</evidence>
<organism evidence="2 3">
    <name type="scientific">Actinophytocola algeriensis</name>
    <dbReference type="NCBI Taxonomy" id="1768010"/>
    <lineage>
        <taxon>Bacteria</taxon>
        <taxon>Bacillati</taxon>
        <taxon>Actinomycetota</taxon>
        <taxon>Actinomycetes</taxon>
        <taxon>Pseudonocardiales</taxon>
        <taxon>Pseudonocardiaceae</taxon>
    </lineage>
</organism>
<comment type="caution">
    <text evidence="2">The sequence shown here is derived from an EMBL/GenBank/DDBJ whole genome shotgun (WGS) entry which is preliminary data.</text>
</comment>
<gene>
    <name evidence="2" type="ORF">FHR82_004004</name>
</gene>